<keyword evidence="4 7" id="KW-1133">Transmembrane helix</keyword>
<feature type="transmembrane region" description="Helical" evidence="7">
    <location>
        <begin position="175"/>
        <end position="195"/>
    </location>
</feature>
<dbReference type="GO" id="GO:0003954">
    <property type="term" value="F:NADH dehydrogenase activity"/>
    <property type="evidence" value="ECO:0007669"/>
    <property type="project" value="TreeGrafter"/>
</dbReference>
<dbReference type="GO" id="GO:0008137">
    <property type="term" value="F:NADH dehydrogenase (ubiquinone) activity"/>
    <property type="evidence" value="ECO:0007669"/>
    <property type="project" value="InterPro"/>
</dbReference>
<dbReference type="NCBIfam" id="TIGR01972">
    <property type="entry name" value="NDH_I_M"/>
    <property type="match status" value="1"/>
</dbReference>
<dbReference type="PANTHER" id="PTHR43507">
    <property type="entry name" value="NADH-UBIQUINONE OXIDOREDUCTASE CHAIN 4"/>
    <property type="match status" value="1"/>
</dbReference>
<feature type="transmembrane region" description="Helical" evidence="7">
    <location>
        <begin position="418"/>
        <end position="440"/>
    </location>
</feature>
<dbReference type="InterPro" id="IPR003918">
    <property type="entry name" value="NADH_UbQ_OxRdtase"/>
</dbReference>
<name>A0A1S1PIL2_9ACTN</name>
<keyword evidence="10" id="KW-1185">Reference proteome</keyword>
<dbReference type="GO" id="GO:0016020">
    <property type="term" value="C:membrane"/>
    <property type="evidence" value="ECO:0007669"/>
    <property type="project" value="UniProtKB-SubCell"/>
</dbReference>
<evidence type="ECO:0000313" key="9">
    <source>
        <dbReference type="EMBL" id="OHV21091.1"/>
    </source>
</evidence>
<dbReference type="GO" id="GO:0048039">
    <property type="term" value="F:ubiquinone binding"/>
    <property type="evidence" value="ECO:0007669"/>
    <property type="project" value="TreeGrafter"/>
</dbReference>
<gene>
    <name evidence="9" type="ORF">BBK14_07230</name>
</gene>
<dbReference type="AlphaFoldDB" id="A0A1S1PIL2"/>
<proteinExistence type="inferred from homology"/>
<reference evidence="10" key="1">
    <citation type="submission" date="2016-07" db="EMBL/GenBank/DDBJ databases">
        <title>Frankia sp. NRRL B-16219 Genome sequencing.</title>
        <authorList>
            <person name="Ghodhbane-Gtari F."/>
            <person name="Swanson E."/>
            <person name="Gueddou A."/>
            <person name="Louati M."/>
            <person name="Nouioui I."/>
            <person name="Hezbri K."/>
            <person name="Abebe-Akele F."/>
            <person name="Simpson S."/>
            <person name="Morris K."/>
            <person name="Thomas K."/>
            <person name="Gtari M."/>
            <person name="Tisa L.S."/>
        </authorList>
    </citation>
    <scope>NUCLEOTIDE SEQUENCE [LARGE SCALE GENOMIC DNA]</scope>
    <source>
        <strain evidence="10">NRRL B-16219</strain>
    </source>
</reference>
<evidence type="ECO:0000256" key="6">
    <source>
        <dbReference type="RuleBase" id="RU000320"/>
    </source>
</evidence>
<dbReference type="PRINTS" id="PR01437">
    <property type="entry name" value="NUOXDRDTASE4"/>
</dbReference>
<feature type="transmembrane region" description="Helical" evidence="7">
    <location>
        <begin position="314"/>
        <end position="335"/>
    </location>
</feature>
<feature type="transmembrane region" description="Helical" evidence="7">
    <location>
        <begin position="138"/>
        <end position="155"/>
    </location>
</feature>
<feature type="domain" description="NADH:quinone oxidoreductase/Mrp antiporter transmembrane" evidence="8">
    <location>
        <begin position="134"/>
        <end position="431"/>
    </location>
</feature>
<dbReference type="GO" id="GO:0012505">
    <property type="term" value="C:endomembrane system"/>
    <property type="evidence" value="ECO:0007669"/>
    <property type="project" value="UniProtKB-SubCell"/>
</dbReference>
<accession>A0A1S1PIL2</accession>
<dbReference type="Pfam" id="PF00361">
    <property type="entry name" value="Proton_antipo_M"/>
    <property type="match status" value="1"/>
</dbReference>
<dbReference type="GO" id="GO:0015990">
    <property type="term" value="P:electron transport coupled proton transport"/>
    <property type="evidence" value="ECO:0007669"/>
    <property type="project" value="TreeGrafter"/>
</dbReference>
<evidence type="ECO:0000256" key="2">
    <source>
        <dbReference type="ARBA" id="ARBA00009025"/>
    </source>
</evidence>
<evidence type="ECO:0000256" key="4">
    <source>
        <dbReference type="ARBA" id="ARBA00022989"/>
    </source>
</evidence>
<evidence type="ECO:0000256" key="1">
    <source>
        <dbReference type="ARBA" id="ARBA00004127"/>
    </source>
</evidence>
<dbReference type="RefSeq" id="WP_071066451.1">
    <property type="nucleotide sequence ID" value="NZ_JBFLUH010000129.1"/>
</dbReference>
<evidence type="ECO:0000259" key="8">
    <source>
        <dbReference type="Pfam" id="PF00361"/>
    </source>
</evidence>
<comment type="subcellular location">
    <subcellularLocation>
        <location evidence="1">Endomembrane system</location>
        <topology evidence="1">Multi-pass membrane protein</topology>
    </subcellularLocation>
    <subcellularLocation>
        <location evidence="6">Membrane</location>
        <topology evidence="6">Multi-pass membrane protein</topology>
    </subcellularLocation>
</comment>
<comment type="caution">
    <text evidence="9">The sequence shown here is derived from an EMBL/GenBank/DDBJ whole genome shotgun (WGS) entry which is preliminary data.</text>
</comment>
<feature type="transmembrane region" description="Helical" evidence="7">
    <location>
        <begin position="341"/>
        <end position="364"/>
    </location>
</feature>
<feature type="transmembrane region" description="Helical" evidence="7">
    <location>
        <begin position="256"/>
        <end position="279"/>
    </location>
</feature>
<feature type="transmembrane region" description="Helical" evidence="7">
    <location>
        <begin position="6"/>
        <end position="24"/>
    </location>
</feature>
<dbReference type="GO" id="GO:0042773">
    <property type="term" value="P:ATP synthesis coupled electron transport"/>
    <property type="evidence" value="ECO:0007669"/>
    <property type="project" value="InterPro"/>
</dbReference>
<comment type="similarity">
    <text evidence="2">Belongs to the complex I subunit 4 family.</text>
</comment>
<sequence length="519" mass="55140">MSTAPWLTIMLIVPAVGSLVVASLPRRHGTLAKQLALVVSLAVLVLAVLATAAYDPDKAGFQFGQSYDWIKEFGVSYSVGADGISLVLMLLAALLVPVVVLSSWDEAEEGRRSVPAFFALLLALETGMVGVFAATDVFLFYVFFEAMLIPMYFLIGSYGPVEEKAQRSYAAVKFLLYSLFGGLLMLAAVIGLYVVSADQLGTGTFDFATLRQLEITPGVQKLLFLGFFIAFAIKAPLFPFHTWLPDAGAQSPTGGAVLLVGVLDKVGTFGLIRYCIPLFPDAAEYFAPMVLALAVIGIFYGALLAIGQRDMKRLVAYTSLAHFGFIALGTFAFTSQAGTGAVLYMVNHGLSTGLLFVVVGFLVARRGSRDVSAYGGMAQVTPILAGVFLIAGLSSLALPGTNSFVSEFLVLVGVFTEYRALAIVATCGIVLAAIYILYLYQRTMTGPVKDEKMRLVKDLSVRERVVVAPMVALIIGLGVYPKPLLDIITPTVTATFADIGKSDPAPTAPVAAPESGGRS</sequence>
<feature type="transmembrane region" description="Helical" evidence="7">
    <location>
        <begin position="285"/>
        <end position="307"/>
    </location>
</feature>
<evidence type="ECO:0000256" key="3">
    <source>
        <dbReference type="ARBA" id="ARBA00022692"/>
    </source>
</evidence>
<evidence type="ECO:0000256" key="7">
    <source>
        <dbReference type="SAM" id="Phobius"/>
    </source>
</evidence>
<keyword evidence="3 6" id="KW-0812">Transmembrane</keyword>
<dbReference type="PANTHER" id="PTHR43507:SF1">
    <property type="entry name" value="NADH-UBIQUINONE OXIDOREDUCTASE CHAIN 4"/>
    <property type="match status" value="1"/>
</dbReference>
<evidence type="ECO:0000256" key="5">
    <source>
        <dbReference type="ARBA" id="ARBA00023136"/>
    </source>
</evidence>
<dbReference type="InterPro" id="IPR010227">
    <property type="entry name" value="NADH_Q_OxRdtase_chainM/4"/>
</dbReference>
<feature type="transmembrane region" description="Helical" evidence="7">
    <location>
        <begin position="113"/>
        <end position="132"/>
    </location>
</feature>
<feature type="transmembrane region" description="Helical" evidence="7">
    <location>
        <begin position="376"/>
        <end position="398"/>
    </location>
</feature>
<feature type="transmembrane region" description="Helical" evidence="7">
    <location>
        <begin position="461"/>
        <end position="480"/>
    </location>
</feature>
<dbReference type="InterPro" id="IPR001750">
    <property type="entry name" value="ND/Mrp_TM"/>
</dbReference>
<dbReference type="Proteomes" id="UP000179769">
    <property type="component" value="Unassembled WGS sequence"/>
</dbReference>
<feature type="transmembrane region" description="Helical" evidence="7">
    <location>
        <begin position="222"/>
        <end position="244"/>
    </location>
</feature>
<feature type="transmembrane region" description="Helical" evidence="7">
    <location>
        <begin position="36"/>
        <end position="54"/>
    </location>
</feature>
<keyword evidence="5 7" id="KW-0472">Membrane</keyword>
<dbReference type="OrthoDB" id="9768329at2"/>
<protein>
    <submittedName>
        <fullName evidence="9">NADH-quinone oxidoreductase subunit M</fullName>
    </submittedName>
</protein>
<dbReference type="NCBIfam" id="NF004500">
    <property type="entry name" value="PRK05846.1-4"/>
    <property type="match status" value="1"/>
</dbReference>
<dbReference type="EMBL" id="MAXA01000257">
    <property type="protein sequence ID" value="OHV21091.1"/>
    <property type="molecule type" value="Genomic_DNA"/>
</dbReference>
<organism evidence="9 10">
    <name type="scientific">Parafrankia soli</name>
    <dbReference type="NCBI Taxonomy" id="2599596"/>
    <lineage>
        <taxon>Bacteria</taxon>
        <taxon>Bacillati</taxon>
        <taxon>Actinomycetota</taxon>
        <taxon>Actinomycetes</taxon>
        <taxon>Frankiales</taxon>
        <taxon>Frankiaceae</taxon>
        <taxon>Parafrankia</taxon>
    </lineage>
</organism>
<evidence type="ECO:0000313" key="10">
    <source>
        <dbReference type="Proteomes" id="UP000179769"/>
    </source>
</evidence>
<feature type="transmembrane region" description="Helical" evidence="7">
    <location>
        <begin position="74"/>
        <end position="101"/>
    </location>
</feature>